<accession>A0AAD4MGN1</accession>
<proteinExistence type="predicted"/>
<protein>
    <submittedName>
        <fullName evidence="1">Uncharacterized protein</fullName>
    </submittedName>
</protein>
<reference evidence="1" key="1">
    <citation type="submission" date="2022-01" db="EMBL/GenBank/DDBJ databases">
        <title>Genome Sequence Resource for Two Populations of Ditylenchus destructor, the Migratory Endoparasitic Phytonematode.</title>
        <authorList>
            <person name="Zhang H."/>
            <person name="Lin R."/>
            <person name="Xie B."/>
        </authorList>
    </citation>
    <scope>NUCLEOTIDE SEQUENCE</scope>
    <source>
        <strain evidence="1">BazhouSP</strain>
    </source>
</reference>
<dbReference type="EMBL" id="JAKKPZ010000669">
    <property type="protein sequence ID" value="KAI1693140.1"/>
    <property type="molecule type" value="Genomic_DNA"/>
</dbReference>
<sequence>MPQKFDYEKYFDYKGPGFHYDNYVNFKTNVLRRRKRDFGATLALGAGAYMLYKGGKWLKRKVFGPAKSKVKSKAAALKWAESKKAEEEKKKAEEAKAAEGLSTYSYTAYSYNGKFI</sequence>
<comment type="caution">
    <text evidence="1">The sequence shown here is derived from an EMBL/GenBank/DDBJ whole genome shotgun (WGS) entry which is preliminary data.</text>
</comment>
<dbReference type="Proteomes" id="UP001201812">
    <property type="component" value="Unassembled WGS sequence"/>
</dbReference>
<dbReference type="AlphaFoldDB" id="A0AAD4MGN1"/>
<name>A0AAD4MGN1_9BILA</name>
<gene>
    <name evidence="1" type="ORF">DdX_20825</name>
</gene>
<keyword evidence="2" id="KW-1185">Reference proteome</keyword>
<evidence type="ECO:0000313" key="2">
    <source>
        <dbReference type="Proteomes" id="UP001201812"/>
    </source>
</evidence>
<organism evidence="1 2">
    <name type="scientific">Ditylenchus destructor</name>
    <dbReference type="NCBI Taxonomy" id="166010"/>
    <lineage>
        <taxon>Eukaryota</taxon>
        <taxon>Metazoa</taxon>
        <taxon>Ecdysozoa</taxon>
        <taxon>Nematoda</taxon>
        <taxon>Chromadorea</taxon>
        <taxon>Rhabditida</taxon>
        <taxon>Tylenchina</taxon>
        <taxon>Tylenchomorpha</taxon>
        <taxon>Sphaerularioidea</taxon>
        <taxon>Anguinidae</taxon>
        <taxon>Anguininae</taxon>
        <taxon>Ditylenchus</taxon>
    </lineage>
</organism>
<evidence type="ECO:0000313" key="1">
    <source>
        <dbReference type="EMBL" id="KAI1693140.1"/>
    </source>
</evidence>